<proteinExistence type="inferred from homology"/>
<dbReference type="FunFam" id="1.10.10.10:FF:000001">
    <property type="entry name" value="LysR family transcriptional regulator"/>
    <property type="match status" value="1"/>
</dbReference>
<dbReference type="Gene3D" id="3.40.190.10">
    <property type="entry name" value="Periplasmic binding protein-like II"/>
    <property type="match status" value="2"/>
</dbReference>
<protein>
    <submittedName>
        <fullName evidence="6">DNA-binding transcriptional regulator, LysR family</fullName>
    </submittedName>
</protein>
<evidence type="ECO:0000313" key="6">
    <source>
        <dbReference type="EMBL" id="SMX80261.1"/>
    </source>
</evidence>
<reference evidence="6 7" key="1">
    <citation type="submission" date="2017-03" db="EMBL/GenBank/DDBJ databases">
        <authorList>
            <person name="Afonso C.L."/>
            <person name="Miller P.J."/>
            <person name="Scott M.A."/>
            <person name="Spackman E."/>
            <person name="Goraichik I."/>
            <person name="Dimitrov K.M."/>
            <person name="Suarez D.L."/>
            <person name="Swayne D.E."/>
        </authorList>
    </citation>
    <scope>NUCLEOTIDE SEQUENCE [LARGE SCALE GENOMIC DNA]</scope>
    <source>
        <strain evidence="6 7">CIP 102111</strain>
    </source>
</reference>
<dbReference type="Pfam" id="PF00126">
    <property type="entry name" value="HTH_1"/>
    <property type="match status" value="1"/>
</dbReference>
<organism evidence="6 7">
    <name type="scientific">Brevibacterium casei CIP 102111</name>
    <dbReference type="NCBI Taxonomy" id="1255625"/>
    <lineage>
        <taxon>Bacteria</taxon>
        <taxon>Bacillati</taxon>
        <taxon>Actinomycetota</taxon>
        <taxon>Actinomycetes</taxon>
        <taxon>Micrococcales</taxon>
        <taxon>Brevibacteriaceae</taxon>
        <taxon>Brevibacterium</taxon>
    </lineage>
</organism>
<sequence length="305" mass="33161">MGEVTLRQLEYFLAALDDGSITAAARTCNVTQATVSTALNELERSLGVTLLVRSRTAGVHPTAAGSALVSRARSVLDLAREIPDLAAGEQSALTGTVRVGCVFTLGPYLLPRLIGDFAHAHPQLHVDFVEGATGDLRRELDVGRLDLAITYAAQLPKGEWSQEIVRFRQTIMLARSHPLAQAEQLSFHDVADLPLVIYSQPPSRDRVEGFIRAAGVEPDVRWQSSSPETVRGLVRRGLGYSVGNHRPGAEDPMSDDGIAYIPIADPHPLNAVVALYPKGQTLPRRTRAVLDYCLEEASGWDWLAR</sequence>
<evidence type="ECO:0000256" key="1">
    <source>
        <dbReference type="ARBA" id="ARBA00009437"/>
    </source>
</evidence>
<evidence type="ECO:0000256" key="4">
    <source>
        <dbReference type="ARBA" id="ARBA00023163"/>
    </source>
</evidence>
<dbReference type="GO" id="GO:0003700">
    <property type="term" value="F:DNA-binding transcription factor activity"/>
    <property type="evidence" value="ECO:0007669"/>
    <property type="project" value="InterPro"/>
</dbReference>
<keyword evidence="4" id="KW-0804">Transcription</keyword>
<accession>A0A2H1IYR1</accession>
<dbReference type="Gene3D" id="1.10.10.10">
    <property type="entry name" value="Winged helix-like DNA-binding domain superfamily/Winged helix DNA-binding domain"/>
    <property type="match status" value="1"/>
</dbReference>
<dbReference type="PANTHER" id="PTHR30346:SF0">
    <property type="entry name" value="HCA OPERON TRANSCRIPTIONAL ACTIVATOR HCAR"/>
    <property type="match status" value="1"/>
</dbReference>
<keyword evidence="2" id="KW-0805">Transcription regulation</keyword>
<dbReference type="PROSITE" id="PS50931">
    <property type="entry name" value="HTH_LYSR"/>
    <property type="match status" value="1"/>
</dbReference>
<dbReference type="RefSeq" id="WP_009380827.1">
    <property type="nucleotide sequence ID" value="NZ_FXZC01000003.1"/>
</dbReference>
<evidence type="ECO:0000313" key="7">
    <source>
        <dbReference type="Proteomes" id="UP000234333"/>
    </source>
</evidence>
<dbReference type="SUPFAM" id="SSF53850">
    <property type="entry name" value="Periplasmic binding protein-like II"/>
    <property type="match status" value="1"/>
</dbReference>
<evidence type="ECO:0000256" key="3">
    <source>
        <dbReference type="ARBA" id="ARBA00023125"/>
    </source>
</evidence>
<dbReference type="PANTHER" id="PTHR30346">
    <property type="entry name" value="TRANSCRIPTIONAL DUAL REGULATOR HCAR-RELATED"/>
    <property type="match status" value="1"/>
</dbReference>
<comment type="similarity">
    <text evidence="1">Belongs to the LysR transcriptional regulatory family.</text>
</comment>
<dbReference type="InterPro" id="IPR036388">
    <property type="entry name" value="WH-like_DNA-bd_sf"/>
</dbReference>
<dbReference type="Pfam" id="PF03466">
    <property type="entry name" value="LysR_substrate"/>
    <property type="match status" value="1"/>
</dbReference>
<gene>
    <name evidence="6" type="ORF">BC102111_01730</name>
</gene>
<feature type="domain" description="HTH lysR-type" evidence="5">
    <location>
        <begin position="4"/>
        <end position="62"/>
    </location>
</feature>
<dbReference type="AlphaFoldDB" id="A0A2H1IYR1"/>
<keyword evidence="3 6" id="KW-0238">DNA-binding</keyword>
<dbReference type="SUPFAM" id="SSF46785">
    <property type="entry name" value="Winged helix' DNA-binding domain"/>
    <property type="match status" value="1"/>
</dbReference>
<dbReference type="InterPro" id="IPR036390">
    <property type="entry name" value="WH_DNA-bd_sf"/>
</dbReference>
<dbReference type="PRINTS" id="PR00039">
    <property type="entry name" value="HTHLYSR"/>
</dbReference>
<dbReference type="InterPro" id="IPR005119">
    <property type="entry name" value="LysR_subst-bd"/>
</dbReference>
<dbReference type="GO" id="GO:0032993">
    <property type="term" value="C:protein-DNA complex"/>
    <property type="evidence" value="ECO:0007669"/>
    <property type="project" value="TreeGrafter"/>
</dbReference>
<dbReference type="InterPro" id="IPR000847">
    <property type="entry name" value="LysR_HTH_N"/>
</dbReference>
<dbReference type="GeneID" id="99775285"/>
<name>A0A2H1IYR1_9MICO</name>
<evidence type="ECO:0000256" key="2">
    <source>
        <dbReference type="ARBA" id="ARBA00023015"/>
    </source>
</evidence>
<dbReference type="Proteomes" id="UP000234333">
    <property type="component" value="Unassembled WGS sequence"/>
</dbReference>
<dbReference type="GO" id="GO:0003677">
    <property type="term" value="F:DNA binding"/>
    <property type="evidence" value="ECO:0007669"/>
    <property type="project" value="UniProtKB-KW"/>
</dbReference>
<evidence type="ECO:0000259" key="5">
    <source>
        <dbReference type="PROSITE" id="PS50931"/>
    </source>
</evidence>
<dbReference type="EMBL" id="FXZC01000003">
    <property type="protein sequence ID" value="SMX80261.1"/>
    <property type="molecule type" value="Genomic_DNA"/>
</dbReference>